<dbReference type="EMBL" id="CP002831">
    <property type="protein sequence ID" value="AFC25859.1"/>
    <property type="molecule type" value="Genomic_DNA"/>
</dbReference>
<dbReference type="AlphaFoldDB" id="H6KZT3"/>
<dbReference type="HOGENOM" id="CLU_879669_0_0_10"/>
<keyword evidence="3" id="KW-1185">Reference proteome</keyword>
<dbReference type="OrthoDB" id="9817466at2"/>
<evidence type="ECO:0000256" key="1">
    <source>
        <dbReference type="SAM" id="SignalP"/>
    </source>
</evidence>
<protein>
    <submittedName>
        <fullName evidence="2">Uncharacterized protein</fullName>
    </submittedName>
</protein>
<accession>H6KZT3</accession>
<name>H6KZT3_SAPGL</name>
<reference evidence="2 3" key="1">
    <citation type="journal article" date="2012" name="Stand. Genomic Sci.">
        <title>Complete genome sequencing and analysis of Saprospira grandis str. Lewin, a predatory marine bacterium.</title>
        <authorList>
            <person name="Saw J.H."/>
            <person name="Yuryev A."/>
            <person name="Kanbe M."/>
            <person name="Hou S."/>
            <person name="Young A.G."/>
            <person name="Aizawa S."/>
            <person name="Alam M."/>
        </authorList>
    </citation>
    <scope>NUCLEOTIDE SEQUENCE [LARGE SCALE GENOMIC DNA]</scope>
    <source>
        <strain evidence="2 3">Lewin</strain>
    </source>
</reference>
<dbReference type="KEGG" id="sgn:SGRA_3131"/>
<dbReference type="STRING" id="984262.SGRA_3131"/>
<organism evidence="2 3">
    <name type="scientific">Saprospira grandis (strain Lewin)</name>
    <dbReference type="NCBI Taxonomy" id="984262"/>
    <lineage>
        <taxon>Bacteria</taxon>
        <taxon>Pseudomonadati</taxon>
        <taxon>Bacteroidota</taxon>
        <taxon>Saprospiria</taxon>
        <taxon>Saprospirales</taxon>
        <taxon>Saprospiraceae</taxon>
        <taxon>Saprospira</taxon>
    </lineage>
</organism>
<gene>
    <name evidence="2" type="ordered locus">SGRA_3131</name>
</gene>
<evidence type="ECO:0000313" key="3">
    <source>
        <dbReference type="Proteomes" id="UP000007519"/>
    </source>
</evidence>
<dbReference type="Proteomes" id="UP000007519">
    <property type="component" value="Chromosome"/>
</dbReference>
<dbReference type="RefSeq" id="WP_015693458.1">
    <property type="nucleotide sequence ID" value="NC_016940.1"/>
</dbReference>
<keyword evidence="1" id="KW-0732">Signal</keyword>
<feature type="signal peptide" evidence="1">
    <location>
        <begin position="1"/>
        <end position="19"/>
    </location>
</feature>
<sequence>MRKLALIGLLALFISPSFAQGLLPPKDKKPRERILSNKSEEGMTHLIIRLEKPAYRAQRAIGYKEARAKLKVEFTVYDIRNRGTDLGNTYIAYYDPKGDEWGIYLPHNTAFKVRMSHPSFKTITRNFITAEHPADLMEERLEVEEVPYTYHKGVKTYYLKTMLRFSETIVVHFNGGDPMEHMTYLQENFNAEKVQKLPHVNSFFLTLNIQSQESLAEILLRQALGDKALPEGYYFGPAITEAIEKLQKYPFTKYAEPSFVVWPNKEPYLSKNDYSQLSNMTADFKKRKFTEHILLNPDDFEKSKDYKHKLLLELQK</sequence>
<feature type="chain" id="PRO_5003603877" evidence="1">
    <location>
        <begin position="20"/>
        <end position="316"/>
    </location>
</feature>
<evidence type="ECO:0000313" key="2">
    <source>
        <dbReference type="EMBL" id="AFC25859.1"/>
    </source>
</evidence>
<proteinExistence type="predicted"/>